<dbReference type="InterPro" id="IPR050624">
    <property type="entry name" value="HTH-type_Tx_Regulator"/>
</dbReference>
<dbReference type="EMBL" id="AZFQ01000036">
    <property type="protein sequence ID" value="KRL98828.1"/>
    <property type="molecule type" value="Genomic_DNA"/>
</dbReference>
<dbReference type="Gene3D" id="1.10.357.10">
    <property type="entry name" value="Tetracycline Repressor, domain 2"/>
    <property type="match status" value="1"/>
</dbReference>
<feature type="domain" description="HTH tetR-type" evidence="3">
    <location>
        <begin position="19"/>
        <end position="79"/>
    </location>
</feature>
<dbReference type="PANTHER" id="PTHR43479:SF7">
    <property type="entry name" value="TETR-FAMILY TRANSCRIPTIONAL REGULATOR"/>
    <property type="match status" value="1"/>
</dbReference>
<evidence type="ECO:0000256" key="1">
    <source>
        <dbReference type="ARBA" id="ARBA00023125"/>
    </source>
</evidence>
<evidence type="ECO:0000313" key="5">
    <source>
        <dbReference type="Proteomes" id="UP000051166"/>
    </source>
</evidence>
<name>A0A0R1UZP4_9LACO</name>
<dbReference type="PATRIC" id="fig|1423801.4.peg.650"/>
<dbReference type="STRING" id="1423801.FD50_GL000641"/>
<keyword evidence="1 2" id="KW-0238">DNA-binding</keyword>
<evidence type="ECO:0000256" key="2">
    <source>
        <dbReference type="PROSITE-ProRule" id="PRU00335"/>
    </source>
</evidence>
<dbReference type="AlphaFoldDB" id="A0A0R1UZP4"/>
<keyword evidence="5" id="KW-1185">Reference proteome</keyword>
<reference evidence="4 5" key="1">
    <citation type="journal article" date="2015" name="Genome Announc.">
        <title>Expanding the biotechnology potential of lactobacilli through comparative genomics of 213 strains and associated genera.</title>
        <authorList>
            <person name="Sun Z."/>
            <person name="Harris H.M."/>
            <person name="McCann A."/>
            <person name="Guo C."/>
            <person name="Argimon S."/>
            <person name="Zhang W."/>
            <person name="Yang X."/>
            <person name="Jeffery I.B."/>
            <person name="Cooney J.C."/>
            <person name="Kagawa T.F."/>
            <person name="Liu W."/>
            <person name="Song Y."/>
            <person name="Salvetti E."/>
            <person name="Wrobel A."/>
            <person name="Rasinkangas P."/>
            <person name="Parkhill J."/>
            <person name="Rea M.C."/>
            <person name="O'Sullivan O."/>
            <person name="Ritari J."/>
            <person name="Douillard F.P."/>
            <person name="Paul Ross R."/>
            <person name="Yang R."/>
            <person name="Briner A.E."/>
            <person name="Felis G.E."/>
            <person name="de Vos W.M."/>
            <person name="Barrangou R."/>
            <person name="Klaenhammer T.R."/>
            <person name="Caufield P.W."/>
            <person name="Cui Y."/>
            <person name="Zhang H."/>
            <person name="O'Toole P.W."/>
        </authorList>
    </citation>
    <scope>NUCLEOTIDE SEQUENCE [LARGE SCALE GENOMIC DNA]</scope>
    <source>
        <strain evidence="4 5">DSM 16230</strain>
    </source>
</reference>
<protein>
    <submittedName>
        <fullName evidence="4">Transcription regulator</fullName>
    </submittedName>
</protein>
<comment type="caution">
    <text evidence="4">The sequence shown here is derived from an EMBL/GenBank/DDBJ whole genome shotgun (WGS) entry which is preliminary data.</text>
</comment>
<gene>
    <name evidence="4" type="ORF">FD50_GL000641</name>
</gene>
<dbReference type="GO" id="GO:0003677">
    <property type="term" value="F:DNA binding"/>
    <property type="evidence" value="ECO:0007669"/>
    <property type="project" value="UniProtKB-UniRule"/>
</dbReference>
<evidence type="ECO:0000259" key="3">
    <source>
        <dbReference type="PROSITE" id="PS50977"/>
    </source>
</evidence>
<proteinExistence type="predicted"/>
<dbReference type="PROSITE" id="PS50977">
    <property type="entry name" value="HTH_TETR_2"/>
    <property type="match status" value="1"/>
</dbReference>
<dbReference type="Pfam" id="PF14278">
    <property type="entry name" value="TetR_C_8"/>
    <property type="match status" value="1"/>
</dbReference>
<evidence type="ECO:0000313" key="4">
    <source>
        <dbReference type="EMBL" id="KRL98828.1"/>
    </source>
</evidence>
<sequence length="205" mass="23849">MLKKEQVLMAGTKNNRRVQMTKLIIQSSLIDLLQEKTLNAITVTELCKIADVNRATFYAHYQDIPDCMHEMEQETTEKLLTIINRRTSPDSLKNVLTSILEVVKKRSAVSLFVLTNDPEFLTQFLTNAKNEILKNDHEIKTFPFKNKTEEHYMFEYCLNGIIGAVRYWLKTGLKESPEELASYIDKWVYGDEQLHFRSVVLRGKD</sequence>
<dbReference type="PANTHER" id="PTHR43479">
    <property type="entry name" value="ACREF/ENVCD OPERON REPRESSOR-RELATED"/>
    <property type="match status" value="1"/>
</dbReference>
<accession>A0A0R1UZP4</accession>
<dbReference type="InterPro" id="IPR009057">
    <property type="entry name" value="Homeodomain-like_sf"/>
</dbReference>
<feature type="DNA-binding region" description="H-T-H motif" evidence="2">
    <location>
        <begin position="42"/>
        <end position="61"/>
    </location>
</feature>
<organism evidence="4 5">
    <name type="scientific">Liquorilactobacillus satsumensis DSM 16230 = JCM 12392</name>
    <dbReference type="NCBI Taxonomy" id="1423801"/>
    <lineage>
        <taxon>Bacteria</taxon>
        <taxon>Bacillati</taxon>
        <taxon>Bacillota</taxon>
        <taxon>Bacilli</taxon>
        <taxon>Lactobacillales</taxon>
        <taxon>Lactobacillaceae</taxon>
        <taxon>Liquorilactobacillus</taxon>
    </lineage>
</organism>
<dbReference type="SUPFAM" id="SSF46689">
    <property type="entry name" value="Homeodomain-like"/>
    <property type="match status" value="1"/>
</dbReference>
<dbReference type="Proteomes" id="UP000051166">
    <property type="component" value="Unassembled WGS sequence"/>
</dbReference>
<dbReference type="InterPro" id="IPR001647">
    <property type="entry name" value="HTH_TetR"/>
</dbReference>
<dbReference type="InterPro" id="IPR039532">
    <property type="entry name" value="TetR_C_Firmicutes"/>
</dbReference>